<dbReference type="InterPro" id="IPR006614">
    <property type="entry name" value="Peroxin/Ferlin"/>
</dbReference>
<dbReference type="InterPro" id="IPR052646">
    <property type="entry name" value="Peroxisomal_PEX28-32"/>
</dbReference>
<evidence type="ECO:0000313" key="8">
    <source>
        <dbReference type="EMBL" id="KAJ3261145.1"/>
    </source>
</evidence>
<organism evidence="8 9">
    <name type="scientific">Boothiomyces macroporosus</name>
    <dbReference type="NCBI Taxonomy" id="261099"/>
    <lineage>
        <taxon>Eukaryota</taxon>
        <taxon>Fungi</taxon>
        <taxon>Fungi incertae sedis</taxon>
        <taxon>Chytridiomycota</taxon>
        <taxon>Chytridiomycota incertae sedis</taxon>
        <taxon>Chytridiomycetes</taxon>
        <taxon>Rhizophydiales</taxon>
        <taxon>Terramycetaceae</taxon>
        <taxon>Boothiomyces</taxon>
    </lineage>
</organism>
<dbReference type="AlphaFoldDB" id="A0AAD5UL52"/>
<accession>A0AAD5UL52</accession>
<dbReference type="PANTHER" id="PTHR31679">
    <property type="entry name" value="PEROXISOMAL MEMBRANE PROTEIN PEX30-RELATED"/>
    <property type="match status" value="1"/>
</dbReference>
<dbReference type="CDD" id="cd00029">
    <property type="entry name" value="C1"/>
    <property type="match status" value="1"/>
</dbReference>
<keyword evidence="4 6" id="KW-0472">Membrane</keyword>
<sequence length="485" mass="54670">MASSEVTEKLSSDLDNAFEGNRLSLSLPMSQSSDTVLDQHNFVLTSYSKPTYCCGYNTHKKCKDLVMTPCHPIERLRPSSPTSSRSSLERRSSVSERSEKIETKRSNSIPSRPQSPVKKENSLLTELFAESQVQARKLGKAFEEANPSLSVGQFLKNNNRFVARQAPLIWVNQAVINLLTWKSVPHTLIFILCYIIICLHPILIPILPQLVLIYLMVKFYHYRADNIMNGHPLPKPHITGTAPKLSPNAQELKEALQNIQNTMAHVSDAYDAGYNLYRAIDWSNPEQTQEVLKITIASAIGTIVVVSIIPLNLIALFAGLGIFVANTAIFKAASSTLAPVIVEKLGRRLDHARKLIMEAKAKGEDPIIDISLYENQRWWAGVGWVSALLQNERKAWSDGTGTITLPSKDNYELPAVEDFTDLANVKSGKFEWIDEDWELDTKWTETDEQGWVYTNQSWGNPKPNRILGSFTRRRKWVRHMRLVAA</sequence>
<protein>
    <recommendedName>
        <fullName evidence="7">Peroxin/Ferlin domain-containing protein</fullName>
    </recommendedName>
</protein>
<comment type="caution">
    <text evidence="8">The sequence shown here is derived from an EMBL/GenBank/DDBJ whole genome shotgun (WGS) entry which is preliminary data.</text>
</comment>
<evidence type="ECO:0000256" key="1">
    <source>
        <dbReference type="ARBA" id="ARBA00004127"/>
    </source>
</evidence>
<keyword evidence="3 6" id="KW-1133">Transmembrane helix</keyword>
<dbReference type="InterPro" id="IPR010482">
    <property type="entry name" value="TECPR1-like_DysF"/>
</dbReference>
<dbReference type="InterPro" id="IPR046349">
    <property type="entry name" value="C1-like_sf"/>
</dbReference>
<comment type="subcellular location">
    <subcellularLocation>
        <location evidence="1">Endomembrane system</location>
        <topology evidence="1">Multi-pass membrane protein</topology>
    </subcellularLocation>
</comment>
<dbReference type="SUPFAM" id="SSF57889">
    <property type="entry name" value="Cysteine-rich domain"/>
    <property type="match status" value="1"/>
</dbReference>
<dbReference type="GO" id="GO:0012505">
    <property type="term" value="C:endomembrane system"/>
    <property type="evidence" value="ECO:0007669"/>
    <property type="project" value="UniProtKB-SubCell"/>
</dbReference>
<evidence type="ECO:0000256" key="2">
    <source>
        <dbReference type="ARBA" id="ARBA00022692"/>
    </source>
</evidence>
<feature type="region of interest" description="Disordered" evidence="5">
    <location>
        <begin position="73"/>
        <end position="119"/>
    </location>
</feature>
<evidence type="ECO:0000313" key="9">
    <source>
        <dbReference type="Proteomes" id="UP001210925"/>
    </source>
</evidence>
<proteinExistence type="predicted"/>
<dbReference type="GO" id="GO:0005778">
    <property type="term" value="C:peroxisomal membrane"/>
    <property type="evidence" value="ECO:0007669"/>
    <property type="project" value="TreeGrafter"/>
</dbReference>
<feature type="compositionally biased region" description="Basic and acidic residues" evidence="5">
    <location>
        <begin position="87"/>
        <end position="105"/>
    </location>
</feature>
<feature type="transmembrane region" description="Helical" evidence="6">
    <location>
        <begin position="188"/>
        <end position="217"/>
    </location>
</feature>
<dbReference type="PANTHER" id="PTHR31679:SF2">
    <property type="entry name" value="PEROXISOMAL MEMBRANE PROTEIN PEX30-RELATED"/>
    <property type="match status" value="1"/>
</dbReference>
<reference evidence="8" key="1">
    <citation type="submission" date="2020-05" db="EMBL/GenBank/DDBJ databases">
        <title>Phylogenomic resolution of chytrid fungi.</title>
        <authorList>
            <person name="Stajich J.E."/>
            <person name="Amses K."/>
            <person name="Simmons R."/>
            <person name="Seto K."/>
            <person name="Myers J."/>
            <person name="Bonds A."/>
            <person name="Quandt C.A."/>
            <person name="Barry K."/>
            <person name="Liu P."/>
            <person name="Grigoriev I."/>
            <person name="Longcore J.E."/>
            <person name="James T.Y."/>
        </authorList>
    </citation>
    <scope>NUCLEOTIDE SEQUENCE</scope>
    <source>
        <strain evidence="8">PLAUS21</strain>
    </source>
</reference>
<evidence type="ECO:0000256" key="3">
    <source>
        <dbReference type="ARBA" id="ARBA00022989"/>
    </source>
</evidence>
<evidence type="ECO:0000256" key="4">
    <source>
        <dbReference type="ARBA" id="ARBA00023136"/>
    </source>
</evidence>
<dbReference type="GO" id="GO:0007031">
    <property type="term" value="P:peroxisome organization"/>
    <property type="evidence" value="ECO:0007669"/>
    <property type="project" value="UniProtKB-ARBA"/>
</dbReference>
<evidence type="ECO:0000256" key="6">
    <source>
        <dbReference type="SAM" id="Phobius"/>
    </source>
</evidence>
<evidence type="ECO:0000256" key="5">
    <source>
        <dbReference type="SAM" id="MobiDB-lite"/>
    </source>
</evidence>
<gene>
    <name evidence="8" type="ORF">HK103_006454</name>
</gene>
<dbReference type="SMART" id="SM00694">
    <property type="entry name" value="DysFC"/>
    <property type="match status" value="1"/>
</dbReference>
<feature type="transmembrane region" description="Helical" evidence="6">
    <location>
        <begin position="299"/>
        <end position="325"/>
    </location>
</feature>
<keyword evidence="9" id="KW-1185">Reference proteome</keyword>
<feature type="domain" description="Peroxin/Ferlin" evidence="7">
    <location>
        <begin position="450"/>
        <end position="483"/>
    </location>
</feature>
<dbReference type="Proteomes" id="UP001210925">
    <property type="component" value="Unassembled WGS sequence"/>
</dbReference>
<dbReference type="Pfam" id="PF06398">
    <property type="entry name" value="Pex24p"/>
    <property type="match status" value="1"/>
</dbReference>
<evidence type="ECO:0000259" key="7">
    <source>
        <dbReference type="SMART" id="SM00694"/>
    </source>
</evidence>
<keyword evidence="2 6" id="KW-0812">Transmembrane</keyword>
<dbReference type="EMBL" id="JADGKB010000007">
    <property type="protein sequence ID" value="KAJ3261145.1"/>
    <property type="molecule type" value="Genomic_DNA"/>
</dbReference>
<name>A0AAD5UL52_9FUNG</name>